<dbReference type="HAMAP" id="MF_00195">
    <property type="entry name" value="GTPase_Der"/>
    <property type="match status" value="1"/>
</dbReference>
<keyword evidence="5 8" id="KW-0547">Nucleotide-binding</keyword>
<feature type="domain" description="EngA-type G" evidence="11">
    <location>
        <begin position="241"/>
        <end position="414"/>
    </location>
</feature>
<feature type="binding site" evidence="8">
    <location>
        <begin position="247"/>
        <end position="254"/>
    </location>
    <ligand>
        <name>GTP</name>
        <dbReference type="ChEBI" id="CHEBI:37565"/>
        <label>2</label>
    </ligand>
</feature>
<dbReference type="PIRSF" id="PIRSF006485">
    <property type="entry name" value="GTP-binding_EngA"/>
    <property type="match status" value="1"/>
</dbReference>
<evidence type="ECO:0000256" key="8">
    <source>
        <dbReference type="HAMAP-Rule" id="MF_00195"/>
    </source>
</evidence>
<dbReference type="PANTHER" id="PTHR43834:SF6">
    <property type="entry name" value="GTPASE DER"/>
    <property type="match status" value="1"/>
</dbReference>
<evidence type="ECO:0000256" key="5">
    <source>
        <dbReference type="ARBA" id="ARBA00022741"/>
    </source>
</evidence>
<comment type="similarity">
    <text evidence="1 8 9 10">Belongs to the TRAFAC class TrmE-Era-EngA-EngB-Septin-like GTPase superfamily. EngA (Der) GTPase family.</text>
</comment>
<dbReference type="Gene3D" id="3.40.50.300">
    <property type="entry name" value="P-loop containing nucleotide triphosphate hydrolases"/>
    <property type="match status" value="2"/>
</dbReference>
<evidence type="ECO:0000256" key="10">
    <source>
        <dbReference type="RuleBase" id="RU004481"/>
    </source>
</evidence>
<keyword evidence="13" id="KW-1185">Reference proteome</keyword>
<dbReference type="SUPFAM" id="SSF52540">
    <property type="entry name" value="P-loop containing nucleoside triphosphate hydrolases"/>
    <property type="match status" value="2"/>
</dbReference>
<dbReference type="CDD" id="cd01894">
    <property type="entry name" value="EngA1"/>
    <property type="match status" value="1"/>
</dbReference>
<comment type="caution">
    <text evidence="12">The sequence shown here is derived from an EMBL/GenBank/DDBJ whole genome shotgun (WGS) entry which is preliminary data.</text>
</comment>
<keyword evidence="3 8" id="KW-0690">Ribosome biogenesis</keyword>
<dbReference type="Gene3D" id="3.30.300.20">
    <property type="match status" value="1"/>
</dbReference>
<dbReference type="InterPro" id="IPR032859">
    <property type="entry name" value="KH_dom-like"/>
</dbReference>
<dbReference type="InterPro" id="IPR031166">
    <property type="entry name" value="G_ENGA"/>
</dbReference>
<evidence type="ECO:0000313" key="13">
    <source>
        <dbReference type="Proteomes" id="UP001549257"/>
    </source>
</evidence>
<evidence type="ECO:0000256" key="1">
    <source>
        <dbReference type="ARBA" id="ARBA00008279"/>
    </source>
</evidence>
<keyword evidence="4 10" id="KW-0677">Repeat</keyword>
<reference evidence="12 13" key="1">
    <citation type="submission" date="2024-06" db="EMBL/GenBank/DDBJ databases">
        <title>Sorghum-associated microbial communities from plants grown in Nebraska, USA.</title>
        <authorList>
            <person name="Schachtman D."/>
        </authorList>
    </citation>
    <scope>NUCLEOTIDE SEQUENCE [LARGE SCALE GENOMIC DNA]</scope>
    <source>
        <strain evidence="12 13">2857</strain>
    </source>
</reference>
<dbReference type="CDD" id="cd01895">
    <property type="entry name" value="EngA2"/>
    <property type="match status" value="1"/>
</dbReference>
<keyword evidence="6 8" id="KW-0342">GTP-binding</keyword>
<feature type="domain" description="EngA-type G" evidence="11">
    <location>
        <begin position="67"/>
        <end position="230"/>
    </location>
</feature>
<evidence type="ECO:0000259" key="11">
    <source>
        <dbReference type="PROSITE" id="PS51712"/>
    </source>
</evidence>
<dbReference type="InterPro" id="IPR005225">
    <property type="entry name" value="Small_GTP-bd"/>
</dbReference>
<feature type="binding site" evidence="8">
    <location>
        <begin position="294"/>
        <end position="298"/>
    </location>
    <ligand>
        <name>GTP</name>
        <dbReference type="ChEBI" id="CHEBI:37565"/>
        <label>2</label>
    </ligand>
</feature>
<feature type="binding site" evidence="8">
    <location>
        <begin position="120"/>
        <end position="124"/>
    </location>
    <ligand>
        <name>GTP</name>
        <dbReference type="ChEBI" id="CHEBI:37565"/>
        <label>1</label>
    </ligand>
</feature>
<evidence type="ECO:0000256" key="2">
    <source>
        <dbReference type="ARBA" id="ARBA00020953"/>
    </source>
</evidence>
<gene>
    <name evidence="8" type="primary">der</name>
    <name evidence="12" type="ORF">ABIE21_000016</name>
</gene>
<evidence type="ECO:0000256" key="3">
    <source>
        <dbReference type="ARBA" id="ARBA00022517"/>
    </source>
</evidence>
<dbReference type="NCBIfam" id="NF002828">
    <property type="entry name" value="PRK03003.1"/>
    <property type="match status" value="1"/>
</dbReference>
<sequence>MAEQDEYPAIDGDLAERIISLDDTEAAQRAASLRAGLGDYDLDDEDLGLLDSLSDDPDAITYLPALPVLAIVGRPNVGKSALVNRIIGRREAVVEDTPGVTRDRVNYKGEWAGRKFTIVDTGGWEPDARGINASVAAQAEIAVDLADAVLFVVDATVGATSTDEHVVRMLRATKKPVILVANKVDDVRQEADAASLWSLGLGEPWAVSAVHGRGVADLLDKVLSVLPEVSAVAKEEVGGPRRVAIIGRPNVGKSSLLNKTAGEERVVVNDLAGTTRDPVDEQVEIGGKFWRFVDTAGIRRRVHLAQGADFYATLRTSAALEKAEVAIVVMDVSEPISVQDLKIVDLVLESGRALVLAFNKWDILDDERREMLEREIEQDLSHVAWAPRVNISAKTGRHMEKLVPALETALASWDTRIPTGKFNALLAELTAEHPHPVRGGKQPRILFGTQAGSRPPTFVLFTTGFLDPQYRRFITRRLREIFGFEGSPINVNMRVREKRQRRS</sequence>
<dbReference type="Pfam" id="PF01926">
    <property type="entry name" value="MMR_HSR1"/>
    <property type="match status" value="2"/>
</dbReference>
<name>A0ABV2QHL2_9MICO</name>
<proteinExistence type="inferred from homology"/>
<dbReference type="Pfam" id="PF14714">
    <property type="entry name" value="KH_dom-like"/>
    <property type="match status" value="1"/>
</dbReference>
<dbReference type="NCBIfam" id="TIGR03594">
    <property type="entry name" value="GTPase_EngA"/>
    <property type="match status" value="1"/>
</dbReference>
<feature type="binding site" evidence="8">
    <location>
        <begin position="73"/>
        <end position="80"/>
    </location>
    <ligand>
        <name>GTP</name>
        <dbReference type="ChEBI" id="CHEBI:37565"/>
        <label>1</label>
    </ligand>
</feature>
<accession>A0ABV2QHL2</accession>
<evidence type="ECO:0000313" key="12">
    <source>
        <dbReference type="EMBL" id="MET4580526.1"/>
    </source>
</evidence>
<feature type="binding site" evidence="8">
    <location>
        <begin position="359"/>
        <end position="362"/>
    </location>
    <ligand>
        <name>GTP</name>
        <dbReference type="ChEBI" id="CHEBI:37565"/>
        <label>2</label>
    </ligand>
</feature>
<evidence type="ECO:0000256" key="6">
    <source>
        <dbReference type="ARBA" id="ARBA00023134"/>
    </source>
</evidence>
<dbReference type="InterPro" id="IPR015946">
    <property type="entry name" value="KH_dom-like_a/b"/>
</dbReference>
<dbReference type="PANTHER" id="PTHR43834">
    <property type="entry name" value="GTPASE DER"/>
    <property type="match status" value="1"/>
</dbReference>
<dbReference type="Proteomes" id="UP001549257">
    <property type="component" value="Unassembled WGS sequence"/>
</dbReference>
<evidence type="ECO:0000256" key="9">
    <source>
        <dbReference type="PROSITE-ProRule" id="PRU01049"/>
    </source>
</evidence>
<comment type="subunit">
    <text evidence="8">Associates with the 50S ribosomal subunit.</text>
</comment>
<comment type="function">
    <text evidence="8 10">GTPase that plays an essential role in the late steps of ribosome biogenesis.</text>
</comment>
<protein>
    <recommendedName>
        <fullName evidence="2 8">GTPase Der</fullName>
    </recommendedName>
    <alternativeName>
        <fullName evidence="7 8">GTP-binding protein EngA</fullName>
    </alternativeName>
</protein>
<dbReference type="InterPro" id="IPR016484">
    <property type="entry name" value="GTPase_Der"/>
</dbReference>
<dbReference type="NCBIfam" id="TIGR00231">
    <property type="entry name" value="small_GTP"/>
    <property type="match status" value="2"/>
</dbReference>
<evidence type="ECO:0000256" key="7">
    <source>
        <dbReference type="ARBA" id="ARBA00032345"/>
    </source>
</evidence>
<dbReference type="PROSITE" id="PS51712">
    <property type="entry name" value="G_ENGA"/>
    <property type="match status" value="2"/>
</dbReference>
<dbReference type="PRINTS" id="PR00326">
    <property type="entry name" value="GTP1OBG"/>
</dbReference>
<dbReference type="EMBL" id="JBEPSJ010000001">
    <property type="protein sequence ID" value="MET4580526.1"/>
    <property type="molecule type" value="Genomic_DNA"/>
</dbReference>
<dbReference type="InterPro" id="IPR006073">
    <property type="entry name" value="GTP-bd"/>
</dbReference>
<dbReference type="RefSeq" id="WP_354022751.1">
    <property type="nucleotide sequence ID" value="NZ_JBEPSJ010000001.1"/>
</dbReference>
<dbReference type="InterPro" id="IPR027417">
    <property type="entry name" value="P-loop_NTPase"/>
</dbReference>
<feature type="binding site" evidence="8">
    <location>
        <begin position="182"/>
        <end position="185"/>
    </location>
    <ligand>
        <name>GTP</name>
        <dbReference type="ChEBI" id="CHEBI:37565"/>
        <label>1</label>
    </ligand>
</feature>
<evidence type="ECO:0000256" key="4">
    <source>
        <dbReference type="ARBA" id="ARBA00022737"/>
    </source>
</evidence>
<organism evidence="12 13">
    <name type="scientific">Conyzicola nivalis</name>
    <dbReference type="NCBI Taxonomy" id="1477021"/>
    <lineage>
        <taxon>Bacteria</taxon>
        <taxon>Bacillati</taxon>
        <taxon>Actinomycetota</taxon>
        <taxon>Actinomycetes</taxon>
        <taxon>Micrococcales</taxon>
        <taxon>Microbacteriaceae</taxon>
        <taxon>Conyzicola</taxon>
    </lineage>
</organism>